<organism evidence="1 2">
    <name type="scientific">Allacma fusca</name>
    <dbReference type="NCBI Taxonomy" id="39272"/>
    <lineage>
        <taxon>Eukaryota</taxon>
        <taxon>Metazoa</taxon>
        <taxon>Ecdysozoa</taxon>
        <taxon>Arthropoda</taxon>
        <taxon>Hexapoda</taxon>
        <taxon>Collembola</taxon>
        <taxon>Symphypleona</taxon>
        <taxon>Sminthuridae</taxon>
        <taxon>Allacma</taxon>
    </lineage>
</organism>
<accession>A0A8J2PP56</accession>
<proteinExistence type="predicted"/>
<dbReference type="Proteomes" id="UP000708208">
    <property type="component" value="Unassembled WGS sequence"/>
</dbReference>
<name>A0A8J2PP56_9HEXA</name>
<protein>
    <submittedName>
        <fullName evidence="1">Uncharacterized protein</fullName>
    </submittedName>
</protein>
<dbReference type="EMBL" id="CAJVCH010557757">
    <property type="protein sequence ID" value="CAG7830820.1"/>
    <property type="molecule type" value="Genomic_DNA"/>
</dbReference>
<evidence type="ECO:0000313" key="1">
    <source>
        <dbReference type="EMBL" id="CAG7830820.1"/>
    </source>
</evidence>
<reference evidence="1" key="1">
    <citation type="submission" date="2021-06" db="EMBL/GenBank/DDBJ databases">
        <authorList>
            <person name="Hodson N. C."/>
            <person name="Mongue J. A."/>
            <person name="Jaron S. K."/>
        </authorList>
    </citation>
    <scope>NUCLEOTIDE SEQUENCE</scope>
</reference>
<sequence>LQISFSDFSLLIASKPLTSPNDIML</sequence>
<feature type="non-terminal residue" evidence="1">
    <location>
        <position position="1"/>
    </location>
</feature>
<keyword evidence="2" id="KW-1185">Reference proteome</keyword>
<dbReference type="AlphaFoldDB" id="A0A8J2PP56"/>
<gene>
    <name evidence="1" type="ORF">AFUS01_LOCUS40598</name>
</gene>
<comment type="caution">
    <text evidence="1">The sequence shown here is derived from an EMBL/GenBank/DDBJ whole genome shotgun (WGS) entry which is preliminary data.</text>
</comment>
<evidence type="ECO:0000313" key="2">
    <source>
        <dbReference type="Proteomes" id="UP000708208"/>
    </source>
</evidence>